<gene>
    <name evidence="1" type="ORF">BCR42DRAFT_406489</name>
</gene>
<dbReference type="Proteomes" id="UP000193560">
    <property type="component" value="Unassembled WGS sequence"/>
</dbReference>
<protein>
    <submittedName>
        <fullName evidence="1">Uncharacterized protein</fullName>
    </submittedName>
</protein>
<comment type="caution">
    <text evidence="1">The sequence shown here is derived from an EMBL/GenBank/DDBJ whole genome shotgun (WGS) entry which is preliminary data.</text>
</comment>
<evidence type="ECO:0000313" key="1">
    <source>
        <dbReference type="EMBL" id="ORZ22562.1"/>
    </source>
</evidence>
<accession>A0A1X2IUY7</accession>
<name>A0A1X2IUY7_9FUNG</name>
<reference evidence="1 2" key="1">
    <citation type="submission" date="2016-07" db="EMBL/GenBank/DDBJ databases">
        <title>Pervasive Adenine N6-methylation of Active Genes in Fungi.</title>
        <authorList>
            <consortium name="DOE Joint Genome Institute"/>
            <person name="Mondo S.J."/>
            <person name="Dannebaum R.O."/>
            <person name="Kuo R.C."/>
            <person name="Labutti K."/>
            <person name="Haridas S."/>
            <person name="Kuo A."/>
            <person name="Salamov A."/>
            <person name="Ahrendt S.R."/>
            <person name="Lipzen A."/>
            <person name="Sullivan W."/>
            <person name="Andreopoulos W.B."/>
            <person name="Clum A."/>
            <person name="Lindquist E."/>
            <person name="Daum C."/>
            <person name="Ramamoorthy G.K."/>
            <person name="Gryganskyi A."/>
            <person name="Culley D."/>
            <person name="Magnuson J.K."/>
            <person name="James T.Y."/>
            <person name="O'Malley M.A."/>
            <person name="Stajich J.E."/>
            <person name="Spatafora J.W."/>
            <person name="Visel A."/>
            <person name="Grigoriev I.V."/>
        </authorList>
    </citation>
    <scope>NUCLEOTIDE SEQUENCE [LARGE SCALE GENOMIC DNA]</scope>
    <source>
        <strain evidence="1 2">NRRL 1336</strain>
    </source>
</reference>
<organism evidence="1 2">
    <name type="scientific">Absidia repens</name>
    <dbReference type="NCBI Taxonomy" id="90262"/>
    <lineage>
        <taxon>Eukaryota</taxon>
        <taxon>Fungi</taxon>
        <taxon>Fungi incertae sedis</taxon>
        <taxon>Mucoromycota</taxon>
        <taxon>Mucoromycotina</taxon>
        <taxon>Mucoromycetes</taxon>
        <taxon>Mucorales</taxon>
        <taxon>Cunninghamellaceae</taxon>
        <taxon>Absidia</taxon>
    </lineage>
</organism>
<dbReference type="EMBL" id="MCGE01000004">
    <property type="protein sequence ID" value="ORZ22562.1"/>
    <property type="molecule type" value="Genomic_DNA"/>
</dbReference>
<feature type="non-terminal residue" evidence="1">
    <location>
        <position position="53"/>
    </location>
</feature>
<evidence type="ECO:0000313" key="2">
    <source>
        <dbReference type="Proteomes" id="UP000193560"/>
    </source>
</evidence>
<keyword evidence="2" id="KW-1185">Reference proteome</keyword>
<proteinExistence type="predicted"/>
<dbReference type="AlphaFoldDB" id="A0A1X2IUY7"/>
<sequence>MPLDKLTAHKEPEKVRKKPKLKRFALPHTTNSVVVPPMPNLDCQVLFLFDFVL</sequence>